<dbReference type="GO" id="GO:0016757">
    <property type="term" value="F:glycosyltransferase activity"/>
    <property type="evidence" value="ECO:0007669"/>
    <property type="project" value="TreeGrafter"/>
</dbReference>
<dbReference type="Pfam" id="PF13579">
    <property type="entry name" value="Glyco_trans_4_4"/>
    <property type="match status" value="1"/>
</dbReference>
<gene>
    <name evidence="3" type="ORF">G4L39_07590</name>
</gene>
<dbReference type="PANTHER" id="PTHR45947">
    <property type="entry name" value="SULFOQUINOVOSYL TRANSFERASE SQD2"/>
    <property type="match status" value="1"/>
</dbReference>
<protein>
    <submittedName>
        <fullName evidence="3">Glycosyltransferase</fullName>
    </submittedName>
</protein>
<dbReference type="InterPro" id="IPR050194">
    <property type="entry name" value="Glycosyltransferase_grp1"/>
</dbReference>
<dbReference type="Gene3D" id="3.40.50.2000">
    <property type="entry name" value="Glycogen Phosphorylase B"/>
    <property type="match status" value="2"/>
</dbReference>
<accession>A0A6M1S1J4</accession>
<comment type="caution">
    <text evidence="3">The sequence shown here is derived from an EMBL/GenBank/DDBJ whole genome shotgun (WGS) entry which is preliminary data.</text>
</comment>
<dbReference type="PANTHER" id="PTHR45947:SF3">
    <property type="entry name" value="SULFOQUINOVOSYL TRANSFERASE SQD2"/>
    <property type="match status" value="1"/>
</dbReference>
<dbReference type="SUPFAM" id="SSF53756">
    <property type="entry name" value="UDP-Glycosyltransferase/glycogen phosphorylase"/>
    <property type="match status" value="1"/>
</dbReference>
<proteinExistence type="predicted"/>
<dbReference type="GO" id="GO:0005975">
    <property type="term" value="P:carbohydrate metabolic process"/>
    <property type="evidence" value="ECO:0007669"/>
    <property type="project" value="InterPro"/>
</dbReference>
<dbReference type="Gene3D" id="3.20.20.370">
    <property type="entry name" value="Glycoside hydrolase/deacetylase"/>
    <property type="match status" value="1"/>
</dbReference>
<dbReference type="CDD" id="cd03794">
    <property type="entry name" value="GT4_WbuB-like"/>
    <property type="match status" value="1"/>
</dbReference>
<dbReference type="InterPro" id="IPR011330">
    <property type="entry name" value="Glyco_hydro/deAcase_b/a-brl"/>
</dbReference>
<evidence type="ECO:0000259" key="2">
    <source>
        <dbReference type="Pfam" id="PF13579"/>
    </source>
</evidence>
<dbReference type="RefSeq" id="WP_165107180.1">
    <property type="nucleotide sequence ID" value="NZ_JAAKYA010000052.1"/>
</dbReference>
<feature type="domain" description="Glycosyltransferase subfamily 4-like N-terminal" evidence="2">
    <location>
        <begin position="330"/>
        <end position="497"/>
    </location>
</feature>
<keyword evidence="3" id="KW-0808">Transferase</keyword>
<evidence type="ECO:0000256" key="1">
    <source>
        <dbReference type="SAM" id="MobiDB-lite"/>
    </source>
</evidence>
<name>A0A6M1S1J4_9BACT</name>
<keyword evidence="4" id="KW-1185">Reference proteome</keyword>
<sequence>MLRNRIWYTLKPFLPYGLRLALRRWYSRRRRRRMADCWPILPGSQHPPQGWPGWPMGKQFAFVLTHDVEGFDGIGRCEALMELEKNLGFRSSFNFIPEGEYHLSPMLRDRLERNGFEIGVHDLHHDGHLFRNRQHFQQAAARINRYLREWRAVGFRAGFMLHRLEWLHELDILYDASTFDTDPFEPMPDGAGMIFPFWVPAPTDPNRGYVELPYTLVQDSTLFLLLEEKSPEIWLRKLDWIAEHGGMVLVNVHPDYIRFPDEPDDPFTFPVEYYERLLTYVRDRYAGRYWHALPREVARYVRDLPRRPQHRRPLRVAMVTHSVYRRDNRVIRYAEALVEAGNEVEVLGLRSSPDLPKSERLQGVQVRRLQDRFSKTEKGPWPILRSTTGFFIKAALHLAREHHRRPYDLIHVHNVPDFLAWTALYPRLRGARVILDIHDILPEFFCGRFGYSTSSPLFRLLTWIERLCARCADHIIVSNHLWHATYAARTGTADRSSVFINHVNMRVFRPDLRVKSQPGRAPILIFPGGLQEHQGLDIAIRALPKIRQRFPGAELHIYGEGPMREPWEQLARSLHLEGAVRFHPPVTVQEIARIMAGADVGIVPKRADSFGNEAYSTKIMEFMALGVPVVASETRIDRYYFSDDVLRFFRSGDPDALAEAVVDVLENMEETQRRVERALAYARAESWEVKKHEYLALVSRLCGCAGPLPVADGPGHSPPGGAQSPVPALSRTASTPSFP</sequence>
<organism evidence="3 4">
    <name type="scientific">Limisphaera ngatamarikiensis</name>
    <dbReference type="NCBI Taxonomy" id="1324935"/>
    <lineage>
        <taxon>Bacteria</taxon>
        <taxon>Pseudomonadati</taxon>
        <taxon>Verrucomicrobiota</taxon>
        <taxon>Verrucomicrobiia</taxon>
        <taxon>Limisphaerales</taxon>
        <taxon>Limisphaeraceae</taxon>
        <taxon>Limisphaera</taxon>
    </lineage>
</organism>
<feature type="region of interest" description="Disordered" evidence="1">
    <location>
        <begin position="713"/>
        <end position="739"/>
    </location>
</feature>
<dbReference type="EMBL" id="JAAKYA010000052">
    <property type="protein sequence ID" value="NGO39260.1"/>
    <property type="molecule type" value="Genomic_DNA"/>
</dbReference>
<dbReference type="SUPFAM" id="SSF88713">
    <property type="entry name" value="Glycoside hydrolase/deacetylase"/>
    <property type="match status" value="1"/>
</dbReference>
<dbReference type="Proteomes" id="UP000477311">
    <property type="component" value="Unassembled WGS sequence"/>
</dbReference>
<evidence type="ECO:0000313" key="3">
    <source>
        <dbReference type="EMBL" id="NGO39260.1"/>
    </source>
</evidence>
<reference evidence="3 4" key="1">
    <citation type="submission" date="2020-02" db="EMBL/GenBank/DDBJ databases">
        <title>Draft genome sequence of Limisphaera ngatamarikiensis NGM72.4T, a thermophilic Verrucomicrobia grouped in subdivision 3.</title>
        <authorList>
            <person name="Carere C.R."/>
            <person name="Steen J."/>
            <person name="Hugenholtz P."/>
            <person name="Stott M.B."/>
        </authorList>
    </citation>
    <scope>NUCLEOTIDE SEQUENCE [LARGE SCALE GENOMIC DNA]</scope>
    <source>
        <strain evidence="3 4">NGM72.4</strain>
    </source>
</reference>
<evidence type="ECO:0000313" key="4">
    <source>
        <dbReference type="Proteomes" id="UP000477311"/>
    </source>
</evidence>
<dbReference type="AlphaFoldDB" id="A0A6M1S1J4"/>
<dbReference type="Pfam" id="PF13692">
    <property type="entry name" value="Glyco_trans_1_4"/>
    <property type="match status" value="1"/>
</dbReference>
<dbReference type="InterPro" id="IPR028098">
    <property type="entry name" value="Glyco_trans_4-like_N"/>
</dbReference>